<keyword evidence="2" id="KW-1185">Reference proteome</keyword>
<name>A0ACB7S2G2_HYAAI</name>
<sequence length="276" mass="28414">MYLTQKAVPTLFLPGEKVSTEEGGREHREVPTTAASVGQSASAASLATKEPASCSTDFEAVQRVASSEPSLLCLSALEPCHNTAVGQTKVLSSSTGAGSSQASSILGLPVVVPEGSSRTGTDATRQILPRPSVSTKSHDVQPSSATPTALTALSGHAEKPSQPTSSSTAPPVVLGHIITLPTLKLISSATGLVGQEAAASSVPVSDMAEQPASGDLTKSGNVRRRSRGYPLTSLHYTQGSALCTEDVSETYSWLSGKGEPQKNKAGWLGPNRLKQP</sequence>
<evidence type="ECO:0000313" key="2">
    <source>
        <dbReference type="Proteomes" id="UP000821845"/>
    </source>
</evidence>
<comment type="caution">
    <text evidence="1">The sequence shown here is derived from an EMBL/GenBank/DDBJ whole genome shotgun (WGS) entry which is preliminary data.</text>
</comment>
<gene>
    <name evidence="1" type="ORF">HPB50_013800</name>
</gene>
<evidence type="ECO:0000313" key="1">
    <source>
        <dbReference type="EMBL" id="KAH6928272.1"/>
    </source>
</evidence>
<organism evidence="1 2">
    <name type="scientific">Hyalomma asiaticum</name>
    <name type="common">Tick</name>
    <dbReference type="NCBI Taxonomy" id="266040"/>
    <lineage>
        <taxon>Eukaryota</taxon>
        <taxon>Metazoa</taxon>
        <taxon>Ecdysozoa</taxon>
        <taxon>Arthropoda</taxon>
        <taxon>Chelicerata</taxon>
        <taxon>Arachnida</taxon>
        <taxon>Acari</taxon>
        <taxon>Parasitiformes</taxon>
        <taxon>Ixodida</taxon>
        <taxon>Ixodoidea</taxon>
        <taxon>Ixodidae</taxon>
        <taxon>Hyalomminae</taxon>
        <taxon>Hyalomma</taxon>
    </lineage>
</organism>
<accession>A0ACB7S2G2</accession>
<protein>
    <submittedName>
        <fullName evidence="1">Uncharacterized protein</fullName>
    </submittedName>
</protein>
<dbReference type="EMBL" id="CM023486">
    <property type="protein sequence ID" value="KAH6928272.1"/>
    <property type="molecule type" value="Genomic_DNA"/>
</dbReference>
<dbReference type="Proteomes" id="UP000821845">
    <property type="component" value="Chromosome 6"/>
</dbReference>
<reference evidence="1" key="1">
    <citation type="submission" date="2020-05" db="EMBL/GenBank/DDBJ databases">
        <title>Large-scale comparative analyses of tick genomes elucidate their genetic diversity and vector capacities.</title>
        <authorList>
            <person name="Jia N."/>
            <person name="Wang J."/>
            <person name="Shi W."/>
            <person name="Du L."/>
            <person name="Sun Y."/>
            <person name="Zhan W."/>
            <person name="Jiang J."/>
            <person name="Wang Q."/>
            <person name="Zhang B."/>
            <person name="Ji P."/>
            <person name="Sakyi L.B."/>
            <person name="Cui X."/>
            <person name="Yuan T."/>
            <person name="Jiang B."/>
            <person name="Yang W."/>
            <person name="Lam T.T.-Y."/>
            <person name="Chang Q."/>
            <person name="Ding S."/>
            <person name="Wang X."/>
            <person name="Zhu J."/>
            <person name="Ruan X."/>
            <person name="Zhao L."/>
            <person name="Wei J."/>
            <person name="Que T."/>
            <person name="Du C."/>
            <person name="Cheng J."/>
            <person name="Dai P."/>
            <person name="Han X."/>
            <person name="Huang E."/>
            <person name="Gao Y."/>
            <person name="Liu J."/>
            <person name="Shao H."/>
            <person name="Ye R."/>
            <person name="Li L."/>
            <person name="Wei W."/>
            <person name="Wang X."/>
            <person name="Wang C."/>
            <person name="Yang T."/>
            <person name="Huo Q."/>
            <person name="Li W."/>
            <person name="Guo W."/>
            <person name="Chen H."/>
            <person name="Zhou L."/>
            <person name="Ni X."/>
            <person name="Tian J."/>
            <person name="Zhou Y."/>
            <person name="Sheng Y."/>
            <person name="Liu T."/>
            <person name="Pan Y."/>
            <person name="Xia L."/>
            <person name="Li J."/>
            <person name="Zhao F."/>
            <person name="Cao W."/>
        </authorList>
    </citation>
    <scope>NUCLEOTIDE SEQUENCE</scope>
    <source>
        <strain evidence="1">Hyas-2018</strain>
    </source>
</reference>
<proteinExistence type="predicted"/>